<dbReference type="AlphaFoldDB" id="A0A381E5Y7"/>
<evidence type="ECO:0000313" key="3">
    <source>
        <dbReference type="EMBL" id="SUX21744.1"/>
    </source>
</evidence>
<name>A0A381E5Y7_9GAMM</name>
<dbReference type="Pfam" id="PF13280">
    <property type="entry name" value="WYL"/>
    <property type="match status" value="1"/>
</dbReference>
<dbReference type="PANTHER" id="PTHR34580">
    <property type="match status" value="1"/>
</dbReference>
<gene>
    <name evidence="3" type="ORF">NCTC13294_01084</name>
</gene>
<protein>
    <recommendedName>
        <fullName evidence="5">WYL domain-containing protein</fullName>
    </recommendedName>
</protein>
<dbReference type="RefSeq" id="WP_115611415.1">
    <property type="nucleotide sequence ID" value="NZ_UFUW01000001.1"/>
</dbReference>
<evidence type="ECO:0000259" key="2">
    <source>
        <dbReference type="Pfam" id="PF13280"/>
    </source>
</evidence>
<dbReference type="Gene3D" id="1.10.10.10">
    <property type="entry name" value="Winged helix-like DNA-binding domain superfamily/Winged helix DNA-binding domain"/>
    <property type="match status" value="1"/>
</dbReference>
<reference evidence="3 4" key="1">
    <citation type="submission" date="2018-06" db="EMBL/GenBank/DDBJ databases">
        <authorList>
            <consortium name="Pathogen Informatics"/>
            <person name="Doyle S."/>
        </authorList>
    </citation>
    <scope>NUCLEOTIDE SEQUENCE [LARGE SCALE GENOMIC DNA]</scope>
    <source>
        <strain evidence="3 4">NCTC13294</strain>
    </source>
</reference>
<keyword evidence="4" id="KW-1185">Reference proteome</keyword>
<evidence type="ECO:0000259" key="1">
    <source>
        <dbReference type="Pfam" id="PF08279"/>
    </source>
</evidence>
<accession>A0A381E5Y7</accession>
<feature type="domain" description="WYL" evidence="2">
    <location>
        <begin position="125"/>
        <end position="190"/>
    </location>
</feature>
<dbReference type="PROSITE" id="PS52050">
    <property type="entry name" value="WYL"/>
    <property type="match status" value="1"/>
</dbReference>
<dbReference type="EMBL" id="UFUW01000001">
    <property type="protein sequence ID" value="SUX21744.1"/>
    <property type="molecule type" value="Genomic_DNA"/>
</dbReference>
<feature type="domain" description="Helix-turn-helix type 11" evidence="1">
    <location>
        <begin position="15"/>
        <end position="46"/>
    </location>
</feature>
<evidence type="ECO:0008006" key="5">
    <source>
        <dbReference type="Google" id="ProtNLM"/>
    </source>
</evidence>
<proteinExistence type="predicted"/>
<dbReference type="Pfam" id="PF08279">
    <property type="entry name" value="HTH_11"/>
    <property type="match status" value="1"/>
</dbReference>
<dbReference type="Proteomes" id="UP000254572">
    <property type="component" value="Unassembled WGS sequence"/>
</dbReference>
<dbReference type="InterPro" id="IPR026881">
    <property type="entry name" value="WYL_dom"/>
</dbReference>
<dbReference type="PANTHER" id="PTHR34580:SF1">
    <property type="entry name" value="PROTEIN PAFC"/>
    <property type="match status" value="1"/>
</dbReference>
<dbReference type="InterPro" id="IPR013196">
    <property type="entry name" value="HTH_11"/>
</dbReference>
<dbReference type="InterPro" id="IPR051534">
    <property type="entry name" value="CBASS_pafABC_assoc_protein"/>
</dbReference>
<dbReference type="InterPro" id="IPR036388">
    <property type="entry name" value="WH-like_DNA-bd_sf"/>
</dbReference>
<evidence type="ECO:0000313" key="4">
    <source>
        <dbReference type="Proteomes" id="UP000254572"/>
    </source>
</evidence>
<sequence>MKNKNERLVYRLGGILERLNAGERISVSELAETYAVTPRTIQRDIAERLAFLEDKFLEKGPGYYRLDKARLGHLCQADIERFARFSSVQDMFPKIDQRFYQEQLIRSIQVKGFQYEDIKPRQRDFDRLQQAIEQHRRIEFHYTKAGQEDGKYYRLDPYRLLNKNGIWYLVGLSADDGGERTFCFSQIRAINEKAETFTPDETLLAKIDNSDSIYYGNQLAEIIIRINAHAAPYFLRRSLLPNQELIRKLDDGGLLLACKNVNEMEVVPIVQYWIPHLSIISPADIQDKMLARLKHYLENN</sequence>
<dbReference type="OrthoDB" id="6521217at2"/>
<organism evidence="3 4">
    <name type="scientific">Cardiobacterium valvarum</name>
    <dbReference type="NCBI Taxonomy" id="194702"/>
    <lineage>
        <taxon>Bacteria</taxon>
        <taxon>Pseudomonadati</taxon>
        <taxon>Pseudomonadota</taxon>
        <taxon>Gammaproteobacteria</taxon>
        <taxon>Cardiobacteriales</taxon>
        <taxon>Cardiobacteriaceae</taxon>
        <taxon>Cardiobacterium</taxon>
    </lineage>
</organism>